<dbReference type="InterPro" id="IPR009810">
    <property type="entry name" value="Nodulin_late_dom"/>
</dbReference>
<organism evidence="3 5">
    <name type="scientific">Medicago truncatula</name>
    <name type="common">Barrel medic</name>
    <name type="synonym">Medicago tribuloides</name>
    <dbReference type="NCBI Taxonomy" id="3880"/>
    <lineage>
        <taxon>Eukaryota</taxon>
        <taxon>Viridiplantae</taxon>
        <taxon>Streptophyta</taxon>
        <taxon>Embryophyta</taxon>
        <taxon>Tracheophyta</taxon>
        <taxon>Spermatophyta</taxon>
        <taxon>Magnoliopsida</taxon>
        <taxon>eudicotyledons</taxon>
        <taxon>Gunneridae</taxon>
        <taxon>Pentapetalae</taxon>
        <taxon>rosids</taxon>
        <taxon>fabids</taxon>
        <taxon>Fabales</taxon>
        <taxon>Fabaceae</taxon>
        <taxon>Papilionoideae</taxon>
        <taxon>50 kb inversion clade</taxon>
        <taxon>NPAAA clade</taxon>
        <taxon>Hologalegina</taxon>
        <taxon>IRL clade</taxon>
        <taxon>Trifolieae</taxon>
        <taxon>Medicago</taxon>
    </lineage>
</organism>
<evidence type="ECO:0000259" key="2">
    <source>
        <dbReference type="Pfam" id="PF07127"/>
    </source>
</evidence>
<keyword evidence="5" id="KW-1185">Reference proteome</keyword>
<gene>
    <name evidence="3" type="ordered locus">MTR_7g063400</name>
</gene>
<protein>
    <submittedName>
        <fullName evidence="3">Nodule Cysteine-Rich (NCR) secreted peptide</fullName>
    </submittedName>
</protein>
<proteinExistence type="predicted"/>
<feature type="domain" description="Late nodulin" evidence="2">
    <location>
        <begin position="1"/>
        <end position="53"/>
    </location>
</feature>
<dbReference type="Pfam" id="PF07127">
    <property type="entry name" value="Nodulin_late"/>
    <property type="match status" value="1"/>
</dbReference>
<dbReference type="EnsemblPlants" id="KEH22983">
    <property type="protein sequence ID" value="KEH22983"/>
    <property type="gene ID" value="MTR_7g063400"/>
</dbReference>
<keyword evidence="1" id="KW-0472">Membrane</keyword>
<keyword evidence="1" id="KW-0812">Transmembrane</keyword>
<dbReference type="AlphaFoldDB" id="A0A072U1G7"/>
<reference evidence="3 5" key="2">
    <citation type="journal article" date="2014" name="BMC Genomics">
        <title>An improved genome release (version Mt4.0) for the model legume Medicago truncatula.</title>
        <authorList>
            <person name="Tang H."/>
            <person name="Krishnakumar V."/>
            <person name="Bidwell S."/>
            <person name="Rosen B."/>
            <person name="Chan A."/>
            <person name="Zhou S."/>
            <person name="Gentzbittel L."/>
            <person name="Childs K.L."/>
            <person name="Yandell M."/>
            <person name="Gundlach H."/>
            <person name="Mayer K.F."/>
            <person name="Schwartz D.C."/>
            <person name="Town C.D."/>
        </authorList>
    </citation>
    <scope>GENOME REANNOTATION</scope>
    <source>
        <strain evidence="3">A17</strain>
        <strain evidence="4 5">cv. Jemalong A17</strain>
    </source>
</reference>
<keyword evidence="1" id="KW-1133">Transmembrane helix</keyword>
<accession>A0A072U1G7</accession>
<dbReference type="HOGENOM" id="CLU_181053_7_2_1"/>
<reference evidence="4" key="3">
    <citation type="submission" date="2015-04" db="UniProtKB">
        <authorList>
            <consortium name="EnsemblPlants"/>
        </authorList>
    </citation>
    <scope>IDENTIFICATION</scope>
    <source>
        <strain evidence="4">cv. Jemalong A17</strain>
    </source>
</reference>
<dbReference type="EMBL" id="CM001223">
    <property type="protein sequence ID" value="KEH22983.1"/>
    <property type="molecule type" value="Genomic_DNA"/>
</dbReference>
<sequence>MAEILKFVYTMILFVSIFIIVVNVGGKCVSDAECSGQYMCPTLTVIKCIKDECVCIHYDHDKQ</sequence>
<evidence type="ECO:0000313" key="4">
    <source>
        <dbReference type="EnsemblPlants" id="KEH22983"/>
    </source>
</evidence>
<feature type="transmembrane region" description="Helical" evidence="1">
    <location>
        <begin position="7"/>
        <end position="26"/>
    </location>
</feature>
<dbReference type="GO" id="GO:0046872">
    <property type="term" value="F:metal ion binding"/>
    <property type="evidence" value="ECO:0007669"/>
    <property type="project" value="InterPro"/>
</dbReference>
<name>A0A072U1G7_MEDTR</name>
<dbReference type="Proteomes" id="UP000002051">
    <property type="component" value="Unassembled WGS sequence"/>
</dbReference>
<reference evidence="3 5" key="1">
    <citation type="journal article" date="2011" name="Nature">
        <title>The Medicago genome provides insight into the evolution of rhizobial symbioses.</title>
        <authorList>
            <person name="Young N.D."/>
            <person name="Debelle F."/>
            <person name="Oldroyd G.E."/>
            <person name="Geurts R."/>
            <person name="Cannon S.B."/>
            <person name="Udvardi M.K."/>
            <person name="Benedito V.A."/>
            <person name="Mayer K.F."/>
            <person name="Gouzy J."/>
            <person name="Schoof H."/>
            <person name="Van de Peer Y."/>
            <person name="Proost S."/>
            <person name="Cook D.R."/>
            <person name="Meyers B.C."/>
            <person name="Spannagl M."/>
            <person name="Cheung F."/>
            <person name="De Mita S."/>
            <person name="Krishnakumar V."/>
            <person name="Gundlach H."/>
            <person name="Zhou S."/>
            <person name="Mudge J."/>
            <person name="Bharti A.K."/>
            <person name="Murray J.D."/>
            <person name="Naoumkina M.A."/>
            <person name="Rosen B."/>
            <person name="Silverstein K.A."/>
            <person name="Tang H."/>
            <person name="Rombauts S."/>
            <person name="Zhao P.X."/>
            <person name="Zhou P."/>
            <person name="Barbe V."/>
            <person name="Bardou P."/>
            <person name="Bechner M."/>
            <person name="Bellec A."/>
            <person name="Berger A."/>
            <person name="Berges H."/>
            <person name="Bidwell S."/>
            <person name="Bisseling T."/>
            <person name="Choisne N."/>
            <person name="Couloux A."/>
            <person name="Denny R."/>
            <person name="Deshpande S."/>
            <person name="Dai X."/>
            <person name="Doyle J.J."/>
            <person name="Dudez A.M."/>
            <person name="Farmer A.D."/>
            <person name="Fouteau S."/>
            <person name="Franken C."/>
            <person name="Gibelin C."/>
            <person name="Gish J."/>
            <person name="Goldstein S."/>
            <person name="Gonzalez A.J."/>
            <person name="Green P.J."/>
            <person name="Hallab A."/>
            <person name="Hartog M."/>
            <person name="Hua A."/>
            <person name="Humphray S.J."/>
            <person name="Jeong D.H."/>
            <person name="Jing Y."/>
            <person name="Jocker A."/>
            <person name="Kenton S.M."/>
            <person name="Kim D.J."/>
            <person name="Klee K."/>
            <person name="Lai H."/>
            <person name="Lang C."/>
            <person name="Lin S."/>
            <person name="Macmil S.L."/>
            <person name="Magdelenat G."/>
            <person name="Matthews L."/>
            <person name="McCorrison J."/>
            <person name="Monaghan E.L."/>
            <person name="Mun J.H."/>
            <person name="Najar F.Z."/>
            <person name="Nicholson C."/>
            <person name="Noirot C."/>
            <person name="O'Bleness M."/>
            <person name="Paule C.R."/>
            <person name="Poulain J."/>
            <person name="Prion F."/>
            <person name="Qin B."/>
            <person name="Qu C."/>
            <person name="Retzel E.F."/>
            <person name="Riddle C."/>
            <person name="Sallet E."/>
            <person name="Samain S."/>
            <person name="Samson N."/>
            <person name="Sanders I."/>
            <person name="Saurat O."/>
            <person name="Scarpelli C."/>
            <person name="Schiex T."/>
            <person name="Segurens B."/>
            <person name="Severin A.J."/>
            <person name="Sherrier D.J."/>
            <person name="Shi R."/>
            <person name="Sims S."/>
            <person name="Singer S.R."/>
            <person name="Sinharoy S."/>
            <person name="Sterck L."/>
            <person name="Viollet A."/>
            <person name="Wang B.B."/>
            <person name="Wang K."/>
            <person name="Wang M."/>
            <person name="Wang X."/>
            <person name="Warfsmann J."/>
            <person name="Weissenbach J."/>
            <person name="White D.D."/>
            <person name="White J.D."/>
            <person name="Wiley G.B."/>
            <person name="Wincker P."/>
            <person name="Xing Y."/>
            <person name="Yang L."/>
            <person name="Yao Z."/>
            <person name="Ying F."/>
            <person name="Zhai J."/>
            <person name="Zhou L."/>
            <person name="Zuber A."/>
            <person name="Denarie J."/>
            <person name="Dixon R.A."/>
            <person name="May G.D."/>
            <person name="Schwartz D.C."/>
            <person name="Rogers J."/>
            <person name="Quetier F."/>
            <person name="Town C.D."/>
            <person name="Roe B.A."/>
        </authorList>
    </citation>
    <scope>NUCLEOTIDE SEQUENCE [LARGE SCALE GENOMIC DNA]</scope>
    <source>
        <strain evidence="3">A17</strain>
        <strain evidence="4 5">cv. Jemalong A17</strain>
    </source>
</reference>
<evidence type="ECO:0000313" key="5">
    <source>
        <dbReference type="Proteomes" id="UP000002051"/>
    </source>
</evidence>
<evidence type="ECO:0000313" key="3">
    <source>
        <dbReference type="EMBL" id="KEH22983.1"/>
    </source>
</evidence>
<evidence type="ECO:0000256" key="1">
    <source>
        <dbReference type="SAM" id="Phobius"/>
    </source>
</evidence>